<organism evidence="3 4">
    <name type="scientific">Leifsonella bigeumensis</name>
    <dbReference type="NCBI Taxonomy" id="433643"/>
    <lineage>
        <taxon>Bacteria</taxon>
        <taxon>Bacillati</taxon>
        <taxon>Actinomycetota</taxon>
        <taxon>Actinomycetes</taxon>
        <taxon>Micrococcales</taxon>
        <taxon>Microbacteriaceae</taxon>
        <taxon>Leifsonella</taxon>
    </lineage>
</organism>
<evidence type="ECO:0000256" key="1">
    <source>
        <dbReference type="SAM" id="MobiDB-lite"/>
    </source>
</evidence>
<feature type="region of interest" description="Disordered" evidence="1">
    <location>
        <begin position="1"/>
        <end position="65"/>
    </location>
</feature>
<evidence type="ECO:0000256" key="2">
    <source>
        <dbReference type="SAM" id="Phobius"/>
    </source>
</evidence>
<gene>
    <name evidence="3" type="ORF">GCM10022239_14680</name>
</gene>
<keyword evidence="2" id="KW-1133">Transmembrane helix</keyword>
<evidence type="ECO:0000313" key="4">
    <source>
        <dbReference type="Proteomes" id="UP001501004"/>
    </source>
</evidence>
<reference evidence="4" key="1">
    <citation type="journal article" date="2019" name="Int. J. Syst. Evol. Microbiol.">
        <title>The Global Catalogue of Microorganisms (GCM) 10K type strain sequencing project: providing services to taxonomists for standard genome sequencing and annotation.</title>
        <authorList>
            <consortium name="The Broad Institute Genomics Platform"/>
            <consortium name="The Broad Institute Genome Sequencing Center for Infectious Disease"/>
            <person name="Wu L."/>
            <person name="Ma J."/>
        </authorList>
    </citation>
    <scope>NUCLEOTIDE SEQUENCE [LARGE SCALE GENOMIC DNA]</scope>
    <source>
        <strain evidence="4">JCM 16949</strain>
    </source>
</reference>
<dbReference type="Proteomes" id="UP001501004">
    <property type="component" value="Unassembled WGS sequence"/>
</dbReference>
<evidence type="ECO:0000313" key="3">
    <source>
        <dbReference type="EMBL" id="GAA3740107.1"/>
    </source>
</evidence>
<feature type="compositionally biased region" description="Low complexity" evidence="1">
    <location>
        <begin position="53"/>
        <end position="65"/>
    </location>
</feature>
<dbReference type="Pfam" id="PF19779">
    <property type="entry name" value="DUF6264"/>
    <property type="match status" value="1"/>
</dbReference>
<accession>A0ABP7FI57</accession>
<keyword evidence="2" id="KW-0812">Transmembrane</keyword>
<feature type="transmembrane region" description="Helical" evidence="2">
    <location>
        <begin position="81"/>
        <end position="101"/>
    </location>
</feature>
<name>A0ABP7FI57_9MICO</name>
<sequence length="191" mass="19947">MQVTVPNDAPGQEPRPRPEYGEYASPEEQEQAIARSQPREGSVGPDRQAQAMPAATPVAPDHAPVPATPAPAGVGDRMVTVFLLALGLVYLIGGAGGYLALGKTLDTVYAQFGLGDYTPTAATPAFGIAIVVGQAVIWIVAAAWSYRRLSSGRRSWWVPVLGAVATFLVTVVLFGVLLAGDPAFLAYVSEA</sequence>
<feature type="transmembrane region" description="Helical" evidence="2">
    <location>
        <begin position="156"/>
        <end position="179"/>
    </location>
</feature>
<dbReference type="InterPro" id="IPR046231">
    <property type="entry name" value="DUF6264"/>
</dbReference>
<protein>
    <submittedName>
        <fullName evidence="3">Uncharacterized protein</fullName>
    </submittedName>
</protein>
<proteinExistence type="predicted"/>
<keyword evidence="2" id="KW-0472">Membrane</keyword>
<comment type="caution">
    <text evidence="3">The sequence shown here is derived from an EMBL/GenBank/DDBJ whole genome shotgun (WGS) entry which is preliminary data.</text>
</comment>
<feature type="transmembrane region" description="Helical" evidence="2">
    <location>
        <begin position="121"/>
        <end position="144"/>
    </location>
</feature>
<keyword evidence="4" id="KW-1185">Reference proteome</keyword>
<dbReference type="EMBL" id="BAABAE010000003">
    <property type="protein sequence ID" value="GAA3740107.1"/>
    <property type="molecule type" value="Genomic_DNA"/>
</dbReference>